<evidence type="ECO:0000256" key="16">
    <source>
        <dbReference type="SAM" id="Coils"/>
    </source>
</evidence>
<evidence type="ECO:0000256" key="13">
    <source>
        <dbReference type="ARBA" id="ARBA00023136"/>
    </source>
</evidence>
<dbReference type="InterPro" id="IPR005702">
    <property type="entry name" value="Wzc-like_C"/>
</dbReference>
<keyword evidence="14" id="KW-0829">Tyrosine-protein kinase</keyword>
<evidence type="ECO:0000256" key="11">
    <source>
        <dbReference type="ARBA" id="ARBA00022840"/>
    </source>
</evidence>
<evidence type="ECO:0000256" key="15">
    <source>
        <dbReference type="ARBA" id="ARBA00051245"/>
    </source>
</evidence>
<keyword evidence="13 18" id="KW-0472">Membrane</keyword>
<keyword evidence="9" id="KW-0547">Nucleotide-binding</keyword>
<name>A0A1F5VPS3_9BACT</name>
<evidence type="ECO:0000256" key="9">
    <source>
        <dbReference type="ARBA" id="ARBA00022741"/>
    </source>
</evidence>
<comment type="caution">
    <text evidence="21">The sequence shown here is derived from an EMBL/GenBank/DDBJ whole genome shotgun (WGS) entry which is preliminary data.</text>
</comment>
<feature type="coiled-coil region" evidence="16">
    <location>
        <begin position="282"/>
        <end position="334"/>
    </location>
</feature>
<evidence type="ECO:0000259" key="19">
    <source>
        <dbReference type="Pfam" id="PF02706"/>
    </source>
</evidence>
<dbReference type="FunFam" id="3.40.50.300:FF:000527">
    <property type="entry name" value="Tyrosine-protein kinase etk"/>
    <property type="match status" value="1"/>
</dbReference>
<dbReference type="SUPFAM" id="SSF52540">
    <property type="entry name" value="P-loop containing nucleoside triphosphate hydrolases"/>
    <property type="match status" value="1"/>
</dbReference>
<dbReference type="NCBIfam" id="TIGR01007">
    <property type="entry name" value="eps_fam"/>
    <property type="match status" value="1"/>
</dbReference>
<protein>
    <recommendedName>
        <fullName evidence="4">non-specific protein-tyrosine kinase</fullName>
        <ecNumber evidence="4">2.7.10.2</ecNumber>
    </recommendedName>
</protein>
<dbReference type="EC" id="2.7.10.2" evidence="4"/>
<feature type="domain" description="Polysaccharide chain length determinant N-terminal" evidence="19">
    <location>
        <begin position="14"/>
        <end position="103"/>
    </location>
</feature>
<evidence type="ECO:0000256" key="14">
    <source>
        <dbReference type="ARBA" id="ARBA00023137"/>
    </source>
</evidence>
<accession>A0A1F5VPS3</accession>
<keyword evidence="7" id="KW-0808">Transferase</keyword>
<evidence type="ECO:0000256" key="10">
    <source>
        <dbReference type="ARBA" id="ARBA00022777"/>
    </source>
</evidence>
<evidence type="ECO:0000256" key="1">
    <source>
        <dbReference type="ARBA" id="ARBA00004429"/>
    </source>
</evidence>
<evidence type="ECO:0000313" key="22">
    <source>
        <dbReference type="Proteomes" id="UP000178943"/>
    </source>
</evidence>
<dbReference type="InterPro" id="IPR050445">
    <property type="entry name" value="Bact_polysacc_biosynth/exp"/>
</dbReference>
<dbReference type="GO" id="GO:0005886">
    <property type="term" value="C:plasma membrane"/>
    <property type="evidence" value="ECO:0007669"/>
    <property type="project" value="UniProtKB-SubCell"/>
</dbReference>
<organism evidence="21 22">
    <name type="scientific">Candidatus Fischerbacteria bacterium RBG_13_37_8</name>
    <dbReference type="NCBI Taxonomy" id="1817863"/>
    <lineage>
        <taxon>Bacteria</taxon>
        <taxon>Candidatus Fischeribacteriota</taxon>
    </lineage>
</organism>
<dbReference type="EMBL" id="MFGW01000121">
    <property type="protein sequence ID" value="OGF65051.1"/>
    <property type="molecule type" value="Genomic_DNA"/>
</dbReference>
<gene>
    <name evidence="21" type="ORF">A2Y62_16615</name>
</gene>
<feature type="transmembrane region" description="Helical" evidence="18">
    <location>
        <begin position="433"/>
        <end position="454"/>
    </location>
</feature>
<dbReference type="AlphaFoldDB" id="A0A1F5VPS3"/>
<dbReference type="STRING" id="1817863.A2Y62_16615"/>
<evidence type="ECO:0000256" key="18">
    <source>
        <dbReference type="SAM" id="Phobius"/>
    </source>
</evidence>
<evidence type="ECO:0000256" key="12">
    <source>
        <dbReference type="ARBA" id="ARBA00022989"/>
    </source>
</evidence>
<sequence>MYGNELEYEGREPELKDYLYVILKRKEVVAVTLIIIFLVSLIYSLLQVPVYRSSAVIEIKPEKIQIVDDLSGQTYYQTSLETLLNTQVRILKSRDLAKRVIYNTNISAEKKELLPSQQNNKKKNLPTNKEQNKNEPINLESFLLGSLEVNLIRGTRLIEVSFITADAKFSSKLANSWVENFINMSANLETLTSRNTSQFIAQQIGKIQNEIADKEARLRGLAQNSEIVIMDEKLNIAMKNLSQLNTSLFDAQSERINKESYYNKIKNSPPDSLPEVFNNPVIQNLENDYNKLERDSNEKSIIFKPQWPEMVRIKDQLQKAKEKLIQEKDKIYQNILDSAKAEYLSAIQKENKISAEFQQQKSEAMKLNADAVTYNALKVELENQKLLLDSLLKKRGESSISAEIQPQTAQNIRIIERANIPQSIFKPNIKINIFLSIIIGLMTGFAMAFFIDYIDDKVKSIEDIEHYIKLPLLGLIPLYTPGSHHRTKRKKKWAINFWAKTGLKTPLEAATRDGIPYLISHSNPKALVSEAFKVVRTSIMLTKDSNHPKCILITSTQPKEGKTFVATNLAITLSQVDKKVILLDCDLRNPMIHKIFKQDNSSGVSSLLLQQKKLSELIIPTPITNLSIMTAGHRAPRPAELLSLPAFKQLLDELKKQYDIIILDSPPIVPIADTSIIAPSADMTILVLLNEGTPRKSATLAINRLRSINCDIFGCMLNSVDFEGRSNYYYKYYNYSYYYGTQ</sequence>
<comment type="similarity">
    <text evidence="3">Belongs to the etk/wzc family.</text>
</comment>
<keyword evidence="11" id="KW-0067">ATP-binding</keyword>
<comment type="similarity">
    <text evidence="2">Belongs to the CpsD/CapB family.</text>
</comment>
<dbReference type="GO" id="GO:0005524">
    <property type="term" value="F:ATP binding"/>
    <property type="evidence" value="ECO:0007669"/>
    <property type="project" value="UniProtKB-KW"/>
</dbReference>
<comment type="subcellular location">
    <subcellularLocation>
        <location evidence="1">Cell inner membrane</location>
        <topology evidence="1">Multi-pass membrane protein</topology>
    </subcellularLocation>
</comment>
<dbReference type="GO" id="GO:0042802">
    <property type="term" value="F:identical protein binding"/>
    <property type="evidence" value="ECO:0007669"/>
    <property type="project" value="UniProtKB-ARBA"/>
</dbReference>
<feature type="transmembrane region" description="Helical" evidence="18">
    <location>
        <begin position="28"/>
        <end position="46"/>
    </location>
</feature>
<proteinExistence type="inferred from homology"/>
<dbReference type="CDD" id="cd05387">
    <property type="entry name" value="BY-kinase"/>
    <property type="match status" value="1"/>
</dbReference>
<dbReference type="PANTHER" id="PTHR32309:SF13">
    <property type="entry name" value="FERRIC ENTEROBACTIN TRANSPORT PROTEIN FEPE"/>
    <property type="match status" value="1"/>
</dbReference>
<feature type="compositionally biased region" description="Polar residues" evidence="17">
    <location>
        <begin position="115"/>
        <end position="129"/>
    </location>
</feature>
<dbReference type="GO" id="GO:0004715">
    <property type="term" value="F:non-membrane spanning protein tyrosine kinase activity"/>
    <property type="evidence" value="ECO:0007669"/>
    <property type="project" value="UniProtKB-EC"/>
</dbReference>
<evidence type="ECO:0000256" key="3">
    <source>
        <dbReference type="ARBA" id="ARBA00008883"/>
    </source>
</evidence>
<dbReference type="Pfam" id="PF13614">
    <property type="entry name" value="AAA_31"/>
    <property type="match status" value="1"/>
</dbReference>
<dbReference type="Proteomes" id="UP000178943">
    <property type="component" value="Unassembled WGS sequence"/>
</dbReference>
<dbReference type="InterPro" id="IPR003856">
    <property type="entry name" value="LPS_length_determ_N"/>
</dbReference>
<evidence type="ECO:0000256" key="6">
    <source>
        <dbReference type="ARBA" id="ARBA00022519"/>
    </source>
</evidence>
<evidence type="ECO:0000256" key="8">
    <source>
        <dbReference type="ARBA" id="ARBA00022692"/>
    </source>
</evidence>
<evidence type="ECO:0000259" key="20">
    <source>
        <dbReference type="Pfam" id="PF13614"/>
    </source>
</evidence>
<dbReference type="InterPro" id="IPR027417">
    <property type="entry name" value="P-loop_NTPase"/>
</dbReference>
<comment type="catalytic activity">
    <reaction evidence="15">
        <text>L-tyrosyl-[protein] + ATP = O-phospho-L-tyrosyl-[protein] + ADP + H(+)</text>
        <dbReference type="Rhea" id="RHEA:10596"/>
        <dbReference type="Rhea" id="RHEA-COMP:10136"/>
        <dbReference type="Rhea" id="RHEA-COMP:20101"/>
        <dbReference type="ChEBI" id="CHEBI:15378"/>
        <dbReference type="ChEBI" id="CHEBI:30616"/>
        <dbReference type="ChEBI" id="CHEBI:46858"/>
        <dbReference type="ChEBI" id="CHEBI:61978"/>
        <dbReference type="ChEBI" id="CHEBI:456216"/>
        <dbReference type="EC" id="2.7.10.2"/>
    </reaction>
</comment>
<evidence type="ECO:0000256" key="7">
    <source>
        <dbReference type="ARBA" id="ARBA00022679"/>
    </source>
</evidence>
<keyword evidence="12 18" id="KW-1133">Transmembrane helix</keyword>
<feature type="region of interest" description="Disordered" evidence="17">
    <location>
        <begin position="113"/>
        <end position="132"/>
    </location>
</feature>
<evidence type="ECO:0000256" key="4">
    <source>
        <dbReference type="ARBA" id="ARBA00011903"/>
    </source>
</evidence>
<keyword evidence="16" id="KW-0175">Coiled coil</keyword>
<evidence type="ECO:0000313" key="21">
    <source>
        <dbReference type="EMBL" id="OGF65051.1"/>
    </source>
</evidence>
<feature type="domain" description="AAA" evidence="20">
    <location>
        <begin position="560"/>
        <end position="685"/>
    </location>
</feature>
<dbReference type="InterPro" id="IPR025669">
    <property type="entry name" value="AAA_dom"/>
</dbReference>
<evidence type="ECO:0000256" key="17">
    <source>
        <dbReference type="SAM" id="MobiDB-lite"/>
    </source>
</evidence>
<keyword evidence="6" id="KW-0997">Cell inner membrane</keyword>
<keyword evidence="8 18" id="KW-0812">Transmembrane</keyword>
<dbReference type="PANTHER" id="PTHR32309">
    <property type="entry name" value="TYROSINE-PROTEIN KINASE"/>
    <property type="match status" value="1"/>
</dbReference>
<dbReference type="Pfam" id="PF02706">
    <property type="entry name" value="Wzz"/>
    <property type="match status" value="1"/>
</dbReference>
<evidence type="ECO:0000256" key="5">
    <source>
        <dbReference type="ARBA" id="ARBA00022475"/>
    </source>
</evidence>
<evidence type="ECO:0000256" key="2">
    <source>
        <dbReference type="ARBA" id="ARBA00007316"/>
    </source>
</evidence>
<reference evidence="21 22" key="1">
    <citation type="journal article" date="2016" name="Nat. Commun.">
        <title>Thousands of microbial genomes shed light on interconnected biogeochemical processes in an aquifer system.</title>
        <authorList>
            <person name="Anantharaman K."/>
            <person name="Brown C.T."/>
            <person name="Hug L.A."/>
            <person name="Sharon I."/>
            <person name="Castelle C.J."/>
            <person name="Probst A.J."/>
            <person name="Thomas B.C."/>
            <person name="Singh A."/>
            <person name="Wilkins M.J."/>
            <person name="Karaoz U."/>
            <person name="Brodie E.L."/>
            <person name="Williams K.H."/>
            <person name="Hubbard S.S."/>
            <person name="Banfield J.F."/>
        </authorList>
    </citation>
    <scope>NUCLEOTIDE SEQUENCE [LARGE SCALE GENOMIC DNA]</scope>
</reference>
<dbReference type="Gene3D" id="3.40.50.300">
    <property type="entry name" value="P-loop containing nucleotide triphosphate hydrolases"/>
    <property type="match status" value="1"/>
</dbReference>
<keyword evidence="10" id="KW-0418">Kinase</keyword>
<keyword evidence="5" id="KW-1003">Cell membrane</keyword>